<evidence type="ECO:0000313" key="3">
    <source>
        <dbReference type="Proteomes" id="UP000480178"/>
    </source>
</evidence>
<evidence type="ECO:0000259" key="1">
    <source>
        <dbReference type="Pfam" id="PF05099"/>
    </source>
</evidence>
<dbReference type="EMBL" id="CP048222">
    <property type="protein sequence ID" value="QHT70812.1"/>
    <property type="molecule type" value="Genomic_DNA"/>
</dbReference>
<dbReference type="CDD" id="cd07176">
    <property type="entry name" value="terB"/>
    <property type="match status" value="1"/>
</dbReference>
<gene>
    <name evidence="2" type="ORF">GXP67_31265</name>
</gene>
<evidence type="ECO:0000313" key="2">
    <source>
        <dbReference type="EMBL" id="QHT70812.1"/>
    </source>
</evidence>
<dbReference type="KEGG" id="rhoz:GXP67_31265"/>
<proteinExistence type="predicted"/>
<feature type="domain" description="Co-chaperone DjlA N-terminal" evidence="1">
    <location>
        <begin position="12"/>
        <end position="123"/>
    </location>
</feature>
<name>A0A6C0GTQ3_9BACT</name>
<dbReference type="InterPro" id="IPR007791">
    <property type="entry name" value="DjlA_N"/>
</dbReference>
<dbReference type="InterPro" id="IPR029024">
    <property type="entry name" value="TerB-like"/>
</dbReference>
<sequence length="136" mass="14901">MEQDPPISCPHQAFFAVIFACMAADGYVNAQEVETFVKILSKRKQFEGQSGVELFKFLFKVHQQVGGSKALIQQAAPLVDPSERKALFAAAIEAMQADTIYHVEELALIETLQGSLGISAEEVMLDLTVLERIAST</sequence>
<dbReference type="Gene3D" id="1.10.3680.10">
    <property type="entry name" value="TerB-like"/>
    <property type="match status" value="1"/>
</dbReference>
<dbReference type="Pfam" id="PF05099">
    <property type="entry name" value="TerB"/>
    <property type="match status" value="1"/>
</dbReference>
<reference evidence="2 3" key="1">
    <citation type="submission" date="2020-01" db="EMBL/GenBank/DDBJ databases">
        <authorList>
            <person name="Kim M.K."/>
        </authorList>
    </citation>
    <scope>NUCLEOTIDE SEQUENCE [LARGE SCALE GENOMIC DNA]</scope>
    <source>
        <strain evidence="2 3">172606-1</strain>
    </source>
</reference>
<keyword evidence="3" id="KW-1185">Reference proteome</keyword>
<accession>A0A6C0GTQ3</accession>
<dbReference type="RefSeq" id="WP_162446775.1">
    <property type="nucleotide sequence ID" value="NZ_CP048222.1"/>
</dbReference>
<protein>
    <submittedName>
        <fullName evidence="2">Tellurite resistance TerB family protein</fullName>
    </submittedName>
</protein>
<dbReference type="SUPFAM" id="SSF158682">
    <property type="entry name" value="TerB-like"/>
    <property type="match status" value="1"/>
</dbReference>
<dbReference type="AlphaFoldDB" id="A0A6C0GTQ3"/>
<dbReference type="Proteomes" id="UP000480178">
    <property type="component" value="Chromosome"/>
</dbReference>
<organism evidence="2 3">
    <name type="scientific">Rhodocytophaga rosea</name>
    <dbReference type="NCBI Taxonomy" id="2704465"/>
    <lineage>
        <taxon>Bacteria</taxon>
        <taxon>Pseudomonadati</taxon>
        <taxon>Bacteroidota</taxon>
        <taxon>Cytophagia</taxon>
        <taxon>Cytophagales</taxon>
        <taxon>Rhodocytophagaceae</taxon>
        <taxon>Rhodocytophaga</taxon>
    </lineage>
</organism>